<evidence type="ECO:0000313" key="3">
    <source>
        <dbReference type="Proteomes" id="UP000694388"/>
    </source>
</evidence>
<evidence type="ECO:0000256" key="1">
    <source>
        <dbReference type="SAM" id="MobiDB-lite"/>
    </source>
</evidence>
<dbReference type="AlphaFoldDB" id="A0A8C4PWB5"/>
<protein>
    <submittedName>
        <fullName evidence="2">Uncharacterized protein</fullName>
    </submittedName>
</protein>
<sequence>MQGDGKRAVSRSTVSSASKTKQRTCDGSNGLPPTTMGKAAVSALHKLHQQERKERQGIVLWRRPITTCQYFLCESSVKACEGVLQLNSSNIVRPSKTLPFVPLYIPSTNATSASSTPIYLSVAIIISLGTVSNAFSRSTNPDAISPYTSNLFSTKCLSVNISSVIPLPFINLCFSSSISSSTLSYLPCAESSPAPS</sequence>
<organism evidence="2 3">
    <name type="scientific">Eptatretus burgeri</name>
    <name type="common">Inshore hagfish</name>
    <dbReference type="NCBI Taxonomy" id="7764"/>
    <lineage>
        <taxon>Eukaryota</taxon>
        <taxon>Metazoa</taxon>
        <taxon>Chordata</taxon>
        <taxon>Craniata</taxon>
        <taxon>Vertebrata</taxon>
        <taxon>Cyclostomata</taxon>
        <taxon>Myxini</taxon>
        <taxon>Myxiniformes</taxon>
        <taxon>Myxinidae</taxon>
        <taxon>Eptatretinae</taxon>
        <taxon>Eptatretus</taxon>
    </lineage>
</organism>
<feature type="compositionally biased region" description="Low complexity" evidence="1">
    <location>
        <begin position="10"/>
        <end position="19"/>
    </location>
</feature>
<reference evidence="2" key="1">
    <citation type="submission" date="2025-08" db="UniProtKB">
        <authorList>
            <consortium name="Ensembl"/>
        </authorList>
    </citation>
    <scope>IDENTIFICATION</scope>
</reference>
<proteinExistence type="predicted"/>
<accession>A0A8C4PWB5</accession>
<dbReference type="Ensembl" id="ENSEBUT00000000693.1">
    <property type="protein sequence ID" value="ENSEBUP00000000398.1"/>
    <property type="gene ID" value="ENSEBUG00000000569.1"/>
</dbReference>
<evidence type="ECO:0000313" key="2">
    <source>
        <dbReference type="Ensembl" id="ENSEBUP00000000398.1"/>
    </source>
</evidence>
<keyword evidence="3" id="KW-1185">Reference proteome</keyword>
<dbReference type="Proteomes" id="UP000694388">
    <property type="component" value="Unplaced"/>
</dbReference>
<feature type="region of interest" description="Disordered" evidence="1">
    <location>
        <begin position="1"/>
        <end position="33"/>
    </location>
</feature>
<dbReference type="GeneTree" id="ENSGT00940000174481"/>
<name>A0A8C4PWB5_EPTBU</name>
<reference evidence="2" key="2">
    <citation type="submission" date="2025-09" db="UniProtKB">
        <authorList>
            <consortium name="Ensembl"/>
        </authorList>
    </citation>
    <scope>IDENTIFICATION</scope>
</reference>